<feature type="domain" description="RING-type" evidence="14">
    <location>
        <begin position="2969"/>
        <end position="3012"/>
    </location>
</feature>
<feature type="compositionally biased region" description="Low complexity" evidence="12">
    <location>
        <begin position="1852"/>
        <end position="1861"/>
    </location>
</feature>
<feature type="compositionally biased region" description="Basic and acidic residues" evidence="12">
    <location>
        <begin position="571"/>
        <end position="581"/>
    </location>
</feature>
<feature type="compositionally biased region" description="Polar residues" evidence="12">
    <location>
        <begin position="2591"/>
        <end position="2601"/>
    </location>
</feature>
<dbReference type="InterPro" id="IPR001876">
    <property type="entry name" value="Znf_RanBP2"/>
</dbReference>
<dbReference type="CDD" id="cd20345">
    <property type="entry name" value="BRcat_RBR_HOIL1"/>
    <property type="match status" value="1"/>
</dbReference>
<feature type="compositionally biased region" description="Low complexity" evidence="12">
    <location>
        <begin position="1231"/>
        <end position="1242"/>
    </location>
</feature>
<keyword evidence="18" id="KW-1185">Reference proteome</keyword>
<feature type="domain" description="RanBP2-type" evidence="15">
    <location>
        <begin position="1454"/>
        <end position="1483"/>
    </location>
</feature>
<feature type="region of interest" description="Disordered" evidence="12">
    <location>
        <begin position="1501"/>
        <end position="1600"/>
    </location>
</feature>
<evidence type="ECO:0000256" key="5">
    <source>
        <dbReference type="ARBA" id="ARBA00022679"/>
    </source>
</evidence>
<dbReference type="PROSITE" id="PS50053">
    <property type="entry name" value="UBIQUITIN_2"/>
    <property type="match status" value="1"/>
</dbReference>
<dbReference type="PROSITE" id="PS50089">
    <property type="entry name" value="ZF_RING_2"/>
    <property type="match status" value="1"/>
</dbReference>
<feature type="region of interest" description="Disordered" evidence="12">
    <location>
        <begin position="1271"/>
        <end position="1331"/>
    </location>
</feature>
<evidence type="ECO:0000256" key="9">
    <source>
        <dbReference type="ARBA" id="ARBA00022786"/>
    </source>
</evidence>
<feature type="compositionally biased region" description="Polar residues" evidence="12">
    <location>
        <begin position="2905"/>
        <end position="2915"/>
    </location>
</feature>
<feature type="compositionally biased region" description="Basic and acidic residues" evidence="12">
    <location>
        <begin position="84"/>
        <end position="102"/>
    </location>
</feature>
<keyword evidence="7" id="KW-0677">Repeat</keyword>
<dbReference type="InterPro" id="IPR044066">
    <property type="entry name" value="TRIAD_supradom"/>
</dbReference>
<dbReference type="SUPFAM" id="SSF57850">
    <property type="entry name" value="RING/U-box"/>
    <property type="match status" value="3"/>
</dbReference>
<feature type="region of interest" description="Disordered" evidence="12">
    <location>
        <begin position="1213"/>
        <end position="1242"/>
    </location>
</feature>
<dbReference type="InterPro" id="IPR047559">
    <property type="entry name" value="HOIL1_RBR_mRING-HC-C3HC3D"/>
</dbReference>
<feature type="region of interest" description="Disordered" evidence="12">
    <location>
        <begin position="2664"/>
        <end position="2745"/>
    </location>
</feature>
<feature type="compositionally biased region" description="Low complexity" evidence="12">
    <location>
        <begin position="2054"/>
        <end position="2064"/>
    </location>
</feature>
<feature type="compositionally biased region" description="Low complexity" evidence="12">
    <location>
        <begin position="1569"/>
        <end position="1584"/>
    </location>
</feature>
<feature type="compositionally biased region" description="Polar residues" evidence="12">
    <location>
        <begin position="2339"/>
        <end position="2357"/>
    </location>
</feature>
<feature type="compositionally biased region" description="Polar residues" evidence="12">
    <location>
        <begin position="1011"/>
        <end position="1039"/>
    </location>
</feature>
<feature type="domain" description="Ubiquitin-like" evidence="13">
    <location>
        <begin position="2146"/>
        <end position="2217"/>
    </location>
</feature>
<feature type="compositionally biased region" description="Polar residues" evidence="12">
    <location>
        <begin position="2477"/>
        <end position="2489"/>
    </location>
</feature>
<feature type="compositionally biased region" description="Polar residues" evidence="12">
    <location>
        <begin position="1295"/>
        <end position="1304"/>
    </location>
</feature>
<dbReference type="Proteomes" id="UP001642540">
    <property type="component" value="Unassembled WGS sequence"/>
</dbReference>
<feature type="region of interest" description="Disordered" evidence="12">
    <location>
        <begin position="2475"/>
        <end position="2649"/>
    </location>
</feature>
<feature type="compositionally biased region" description="Basic and acidic residues" evidence="12">
    <location>
        <begin position="2581"/>
        <end position="2590"/>
    </location>
</feature>
<sequence>MLKKHGANNKSKRVGSGDEEAGAGPSRETSHASPLFRKSASIDPPESLSDNENRPRPPSQQSARGEAKKKILSSFLSNLFGNKTPEDDLNNKTNIDGKKSTSRESVNSVLSSSSFSYVNPKKVGGKQMKGKRIPVDDPNYGKIGDGRKTLGATLDRIGMKMGLKKKYNLQSCESLQYIDACEDAPPLPLLDVLNGSSPPQSMHVTNSSPGVLSSDDQLGHCEIVPTTVTELSAECQAITNHFSDKSESKAVEKTSARRPESIIEIELAESNASSSQNASQKIVATKLSASKPEEVPSKTGTSTASTAKIVEDILKSNVTSSPITKTTRKEITLISDSSQKPKTTSTTQDCQQRIQLKSTTSNEGIDEKIAIKSTSLTAVSANSKITVESASTEIVPQKQTSKTKSSIEDTPKPMQIKALSPTTDGLQTQVLKPISLAKDSPQKIITKANTSTPSQQTATISSVDTTAPIKVVTASASTSQETPQKLTILPNFVPIKIVTATTTPSSQETPKKLAILPTSSPNSQAPQSKVTKIITPSSSQGGQQSLMEPPISSDTQEASKNSKTPIIPLLPHDHDIPEKAKTASSSAQTASQPVTRTSESVIKPTEISKPSIQNKEPKHDSSIQTSSLAVGSIIPSEISKEPETKLSQKSTDEPVASTSKACLPSLPPLQSPTSSTQTTAGGSNTWSSSTKRKRRAPPPPTDKPSQKFTNGVASNSSSIVTEIPYDVPSSSSHAAALLKFKRINESPVRSIGTFEIRPRKKERSVEPPSVTRPVSYVTAQNSSTLYSPHSSRYHHRRSSSESFSNTNTRGRVHKPGKKKAPPPPNPFGDPDAEEDTEDSHTPVSVTATNINSSEIAARGSNSTVNTSSASSSVFSSPQVAKKTSEKPPIGKVASTVTGPIPPQQTQEPTASSSNSSNQTSNVSIISSNVPVPSLDSPVNVNTPIQNTQSLTTSEPVTVALTVATNPDTNSIECSSDELDEIRQNMLNDQQEMQLLASDSSVLSVSNHSDTGEQGVSRQVSNSTPSTSSIVEPSSTTQPLSRDDIQAAQNALQALTTSASTPKPQQPSTSEAGKAKLIELKKEADKSPLNALPKKSRPVSIGSSIYESPLALLLGKSSTSNSGATGDSSAENSPRATPKPWYKRSASSAFAKQLMSPKSKQSSVKPFTALVKFSDLDKEAAKIVEENRRKSAEQRFNENAQELLALFSSTFPEPTRTTAQDIGESSMTSTHSPVASASPLSSVPTKVSTVAQVHVISEETELANQEEFTASGNLPAQNQVSSVSPSGGLAGPIPPTNSGSSSPPAFQSVHAASKHRQIKPLQTTSPNTPVRSEKLAIVQPQSSSSAGKESGEIVPWRVTRTGAQTSTPSTVITTSTIPSSTQPLVASTSSSTSVAVRNAPTEIPVSSASTLVLTPTTVATSPSTTTITASSIMTPTTTSSTTSAFTPSQTKSNAKDQQWDCPRCTLKNPNWRILCEVCFHRKDPVSPNSYISSILQRVNAESTKVSTNTVVTPPETTIPSTTAPSTSSSAARQRSPTRNSVNDASSLSVITNTPVPPNSITSPSSTAILSSQSFTPTTTSSPSVSHQPRSKDVRKSFENKQSDIPSCENFLSQLPAKQDLAKEEKLYGMKLHEDPELEELDIGKLREARLAYFQKQNSTDASTTSYYSAASSTDESVESPINNLGTHDEHHHQASTNLVPRDDTFSSQSQVVSKKRATLPSSSFESDRKTNQQPQEKYADNDDDFIDYILQLDNNVSPTNVSNIPVSDSCSRPLMPTSSTSLPTSSITPQPPPSSPNMFLQNRYRPRLEMIREGNSGDYTYCYSSTEIAQIYENWQANENTNRIGNKSLANVSSSSSSQASSGMHPFPHQTHLFEYHQQPQQTSTTVHQHPMVLGNNVYPSSTTSPPFHATQSNFVSIGPVDHQPYANNRLSHSPEDNYVNTIAGAGIAPTATTTPTLHESANISCATSPPVRFSPFPTVHSNIVNDTASSITVNMSRSGDRQINQRFGESPNYENNGMSLTPGSSRRLTYDDYRRMGAIPKGYSFSSRNDDWSSESSCDTDTSSRGNWARAGYQDGMTRRGTLDIPHGQSNGFPEQNAAVSKLMKRLEAAIANGDHRLAATLAHDLALMKVNCVVAKINQPFSIRVYVEDRFMQQGPFLIQVSSMMTVHELKAKIESDWGIPSGFQKWILGRKMAEDDNLSLSSYEMAQDSMAFLFLVTPDIGNVRSNVVPIDNKASNNIPSTSVASASVVIKNINKSDRNSMSPIQRNIMPSYANLNENSGHVYNNFSMANPNIVEQPAPISQSPRVVRKSVDSPATVVSESNVKSPSSSVSNQKNNATSVASSKNASSAQTTSSRVAAATTKQIEEKRDNRDKESAPPPLPCRSPIPQVQAKSEKGSSTPIKAHSKTPERTNSNPSSLKSNQKNVKQQGSSSKTSANQAQQQKAINAETLNAASVLTLSLQQKLAEFKNLAELTFSKTGAPTPSPNRSIKEPSPVSSKIINVSEVEKKVDPKDAKPPRKPGKTQPQPVPSSSKEKRLASASSSTEKLTKDGAKSDNEKDPIKENRFNGVLLPTPTENVKPPERSDKTKASTCSGSQEVTAKQRLLKADKNIYENRPPKDNIKSDVPATVQLKPDEVKENAPEKVEQPLTTVIATPVVTAAAEESATKPLESSDISGNSRSPIQFMHEEFLAPKPMPRGLKKQQSVERELQSPERPLSAPKPAPRTAANKQVTSGAPCDSKDLPSHESVLVNLVAPTLTTSSNASATPETTQQVVEGGCQTTLPFPLAKHRGMTTSPPNIKPASFNAATASTSAVKPDLVINEKGTSLLRPSAFVTQKAKSSENDGKLNSSSSRSSSVLLSYITANSSTPTVAPTQSTIVNNIAVPSSSSSTTTPNIAHVQPFSTKQVSTSTPTAHVAPYPSSSNSTQQYPEAPSKGKSKEDNVNSYLKMVELMEKQDLILTSEDSECPICFAPLLAGDGVVLRDCLHVFCKDCLIGCVQYADDCTVIKCPFRDADYSCSNNLQEREIRALVPVEVFEKYLLRSVKLAESKIVNTFHCKTSDCTGWCVYEEDQDDVNVFLCPVCKKRNCLTCAAIHEGVDCLTFQRELAIAAETDEDAKQSRLMLEKMIQRGEALECPACHVVLLKKWGCDWVRCSYCKTEICWVTKGFRWGKGGKGDVSGGCKCGVNGVKCHPKCTYCH</sequence>
<dbReference type="PANTHER" id="PTHR22770">
    <property type="entry name" value="UBIQUITIN CONJUGATING ENZYME 7 INTERACTING PROTEIN-RELATED"/>
    <property type="match status" value="1"/>
</dbReference>
<evidence type="ECO:0000313" key="18">
    <source>
        <dbReference type="Proteomes" id="UP001642540"/>
    </source>
</evidence>
<feature type="compositionally biased region" description="Low complexity" evidence="12">
    <location>
        <begin position="1660"/>
        <end position="1673"/>
    </location>
</feature>
<feature type="compositionally biased region" description="Polar residues" evidence="12">
    <location>
        <begin position="517"/>
        <end position="564"/>
    </location>
</feature>
<feature type="compositionally biased region" description="Polar residues" evidence="12">
    <location>
        <begin position="2674"/>
        <end position="2683"/>
    </location>
</feature>
<feature type="compositionally biased region" description="Polar residues" evidence="12">
    <location>
        <begin position="1116"/>
        <end position="1134"/>
    </location>
</feature>
<keyword evidence="4" id="KW-0597">Phosphoprotein</keyword>
<dbReference type="InterPro" id="IPR013083">
    <property type="entry name" value="Znf_RING/FYVE/PHD"/>
</dbReference>
<keyword evidence="10" id="KW-0862">Zinc</keyword>
<feature type="region of interest" description="Disordered" evidence="12">
    <location>
        <begin position="1"/>
        <end position="140"/>
    </location>
</feature>
<feature type="compositionally biased region" description="Polar residues" evidence="12">
    <location>
        <begin position="1538"/>
        <end position="1568"/>
    </location>
</feature>
<feature type="compositionally biased region" description="Polar residues" evidence="12">
    <location>
        <begin position="2412"/>
        <end position="2437"/>
    </location>
</feature>
<feature type="compositionally biased region" description="Basic and acidic residues" evidence="12">
    <location>
        <begin position="2607"/>
        <end position="2624"/>
    </location>
</feature>
<dbReference type="PROSITE" id="PS51873">
    <property type="entry name" value="TRIAD"/>
    <property type="match status" value="1"/>
</dbReference>
<organism evidence="17 18">
    <name type="scientific">Orchesella dallaii</name>
    <dbReference type="NCBI Taxonomy" id="48710"/>
    <lineage>
        <taxon>Eukaryota</taxon>
        <taxon>Metazoa</taxon>
        <taxon>Ecdysozoa</taxon>
        <taxon>Arthropoda</taxon>
        <taxon>Hexapoda</taxon>
        <taxon>Collembola</taxon>
        <taxon>Entomobryomorpha</taxon>
        <taxon>Entomobryoidea</taxon>
        <taxon>Orchesellidae</taxon>
        <taxon>Orchesellinae</taxon>
        <taxon>Orchesella</taxon>
    </lineage>
</organism>
<feature type="region of interest" description="Disordered" evidence="12">
    <location>
        <begin position="1363"/>
        <end position="1383"/>
    </location>
</feature>
<dbReference type="CDD" id="cd20358">
    <property type="entry name" value="Rcat_RBR_HOIL1"/>
    <property type="match status" value="1"/>
</dbReference>
<dbReference type="PANTHER" id="PTHR22770:SF13">
    <property type="entry name" value="RING-TYPE DOMAIN-CONTAINING PROTEIN"/>
    <property type="match status" value="1"/>
</dbReference>
<feature type="compositionally biased region" description="Polar residues" evidence="12">
    <location>
        <begin position="841"/>
        <end position="854"/>
    </location>
</feature>
<feature type="region of interest" description="Disordered" evidence="12">
    <location>
        <begin position="740"/>
        <end position="933"/>
    </location>
</feature>
<feature type="region of interest" description="Disordered" evidence="12">
    <location>
        <begin position="393"/>
        <end position="413"/>
    </location>
</feature>
<feature type="compositionally biased region" description="Basic and acidic residues" evidence="12">
    <location>
        <begin position="1588"/>
        <end position="1600"/>
    </location>
</feature>
<keyword evidence="6" id="KW-0479">Metal-binding</keyword>
<dbReference type="InterPro" id="IPR051628">
    <property type="entry name" value="LUBAC_E3_Ligases"/>
</dbReference>
<feature type="compositionally biased region" description="Basic and acidic residues" evidence="12">
    <location>
        <begin position="2634"/>
        <end position="2647"/>
    </location>
</feature>
<dbReference type="PROSITE" id="PS00518">
    <property type="entry name" value="ZF_RING_1"/>
    <property type="match status" value="1"/>
</dbReference>
<feature type="compositionally biased region" description="Low complexity" evidence="12">
    <location>
        <begin position="1770"/>
        <end position="1787"/>
    </location>
</feature>
<dbReference type="InterPro" id="IPR000626">
    <property type="entry name" value="Ubiquitin-like_dom"/>
</dbReference>
<feature type="region of interest" description="Disordered" evidence="12">
    <location>
        <begin position="999"/>
        <end position="1039"/>
    </location>
</feature>
<evidence type="ECO:0000256" key="6">
    <source>
        <dbReference type="ARBA" id="ARBA00022723"/>
    </source>
</evidence>
<keyword evidence="5" id="KW-0808">Transferase</keyword>
<feature type="compositionally biased region" description="Basic and acidic residues" evidence="12">
    <location>
        <begin position="2506"/>
        <end position="2518"/>
    </location>
</feature>
<feature type="region of interest" description="Disordered" evidence="12">
    <location>
        <begin position="1116"/>
        <end position="1143"/>
    </location>
</feature>
<dbReference type="EMBL" id="CAXLJM020000089">
    <property type="protein sequence ID" value="CAL8131613.1"/>
    <property type="molecule type" value="Genomic_DNA"/>
</dbReference>
<feature type="region of interest" description="Disordered" evidence="12">
    <location>
        <begin position="2004"/>
        <end position="2025"/>
    </location>
</feature>
<dbReference type="SMART" id="SM00213">
    <property type="entry name" value="UBQ"/>
    <property type="match status" value="1"/>
</dbReference>
<feature type="compositionally biased region" description="Low complexity" evidence="12">
    <location>
        <begin position="1433"/>
        <end position="1447"/>
    </location>
</feature>
<feature type="region of interest" description="Disordered" evidence="12">
    <location>
        <begin position="1433"/>
        <end position="1455"/>
    </location>
</feature>
<feature type="compositionally biased region" description="Low complexity" evidence="12">
    <location>
        <begin position="999"/>
        <end position="1008"/>
    </location>
</feature>
<feature type="compositionally biased region" description="Polar residues" evidence="12">
    <location>
        <begin position="393"/>
        <end position="404"/>
    </location>
</feature>
<evidence type="ECO:0000256" key="3">
    <source>
        <dbReference type="ARBA" id="ARBA00017887"/>
    </source>
</evidence>
<feature type="domain" description="RING-type" evidence="16">
    <location>
        <begin position="2965"/>
        <end position="3197"/>
    </location>
</feature>
<evidence type="ECO:0000256" key="1">
    <source>
        <dbReference type="ARBA" id="ARBA00004906"/>
    </source>
</evidence>
<dbReference type="CDD" id="cd16633">
    <property type="entry name" value="mRING-HC-C3HC3D_RBR_HOIL1"/>
    <property type="match status" value="1"/>
</dbReference>
<feature type="compositionally biased region" description="Polar residues" evidence="12">
    <location>
        <begin position="2922"/>
        <end position="2931"/>
    </location>
</feature>
<feature type="compositionally biased region" description="Basic and acidic residues" evidence="12">
    <location>
        <begin position="2548"/>
        <end position="2567"/>
    </location>
</feature>
<evidence type="ECO:0000256" key="8">
    <source>
        <dbReference type="ARBA" id="ARBA00022771"/>
    </source>
</evidence>
<evidence type="ECO:0000259" key="16">
    <source>
        <dbReference type="PROSITE" id="PS51873"/>
    </source>
</evidence>
<dbReference type="SUPFAM" id="SSF54236">
    <property type="entry name" value="Ubiquitin-like"/>
    <property type="match status" value="1"/>
</dbReference>
<feature type="compositionally biased region" description="Low complexity" evidence="12">
    <location>
        <begin position="911"/>
        <end position="933"/>
    </location>
</feature>
<feature type="compositionally biased region" description="Polar residues" evidence="12">
    <location>
        <begin position="706"/>
        <end position="717"/>
    </location>
</feature>
<reference evidence="17 18" key="1">
    <citation type="submission" date="2024-08" db="EMBL/GenBank/DDBJ databases">
        <authorList>
            <person name="Cucini C."/>
            <person name="Frati F."/>
        </authorList>
    </citation>
    <scope>NUCLEOTIDE SEQUENCE [LARGE SCALE GENOMIC DNA]</scope>
</reference>
<evidence type="ECO:0000256" key="4">
    <source>
        <dbReference type="ARBA" id="ARBA00022553"/>
    </source>
</evidence>
<feature type="compositionally biased region" description="Polar residues" evidence="12">
    <location>
        <begin position="1271"/>
        <end position="1284"/>
    </location>
</feature>
<keyword evidence="9" id="KW-0833">Ubl conjugation pathway</keyword>
<feature type="compositionally biased region" description="Low complexity" evidence="12">
    <location>
        <begin position="2319"/>
        <end position="2338"/>
    </location>
</feature>
<dbReference type="PROSITE" id="PS50199">
    <property type="entry name" value="ZF_RANBP2_2"/>
    <property type="match status" value="1"/>
</dbReference>
<gene>
    <name evidence="17" type="ORF">ODALV1_LOCUS24248</name>
</gene>
<feature type="region of interest" description="Disordered" evidence="12">
    <location>
        <begin position="1764"/>
        <end position="1797"/>
    </location>
</feature>
<dbReference type="PROSITE" id="PS01358">
    <property type="entry name" value="ZF_RANBP2_1"/>
    <property type="match status" value="1"/>
</dbReference>
<evidence type="ECO:0000256" key="7">
    <source>
        <dbReference type="ARBA" id="ARBA00022737"/>
    </source>
</evidence>
<feature type="compositionally biased region" description="Basic and acidic residues" evidence="12">
    <location>
        <begin position="638"/>
        <end position="652"/>
    </location>
</feature>
<evidence type="ECO:0000256" key="11">
    <source>
        <dbReference type="PROSITE-ProRule" id="PRU00322"/>
    </source>
</evidence>
<evidence type="ECO:0000259" key="15">
    <source>
        <dbReference type="PROSITE" id="PS50199"/>
    </source>
</evidence>
<feature type="compositionally biased region" description="Basic and acidic residues" evidence="12">
    <location>
        <begin position="2365"/>
        <end position="2377"/>
    </location>
</feature>
<feature type="region of interest" description="Disordered" evidence="12">
    <location>
        <begin position="1660"/>
        <end position="1740"/>
    </location>
</feature>
<feature type="region of interest" description="Disordered" evidence="12">
    <location>
        <begin position="2047"/>
        <end position="2073"/>
    </location>
</feature>
<feature type="compositionally biased region" description="Polar residues" evidence="12">
    <location>
        <begin position="1213"/>
        <end position="1230"/>
    </location>
</feature>
<evidence type="ECO:0000259" key="14">
    <source>
        <dbReference type="PROSITE" id="PS50089"/>
    </source>
</evidence>
<evidence type="ECO:0000256" key="2">
    <source>
        <dbReference type="ARBA" id="ARBA00008278"/>
    </source>
</evidence>
<keyword evidence="8 11" id="KW-0863">Zinc-finger</keyword>
<dbReference type="Gene3D" id="3.30.40.10">
    <property type="entry name" value="Zinc/RING finger domain, C3HC4 (zinc finger)"/>
    <property type="match status" value="1"/>
</dbReference>
<dbReference type="InterPro" id="IPR017907">
    <property type="entry name" value="Znf_RING_CS"/>
</dbReference>
<name>A0ABP1RNI0_9HEXA</name>
<feature type="compositionally biased region" description="Low complexity" evidence="12">
    <location>
        <begin position="1364"/>
        <end position="1383"/>
    </location>
</feature>
<feature type="region of interest" description="Disordered" evidence="12">
    <location>
        <begin position="500"/>
        <end position="717"/>
    </location>
</feature>
<dbReference type="InterPro" id="IPR047557">
    <property type="entry name" value="Rcat_RBR_HOIL1"/>
</dbReference>
<feature type="compositionally biased region" description="Low complexity" evidence="12">
    <location>
        <begin position="582"/>
        <end position="592"/>
    </location>
</feature>
<feature type="compositionally biased region" description="Polar residues" evidence="12">
    <location>
        <begin position="777"/>
        <end position="786"/>
    </location>
</feature>
<dbReference type="InterPro" id="IPR047558">
    <property type="entry name" value="BRcat_RBR_HOIL1"/>
</dbReference>
<accession>A0ABP1RNI0</accession>
<evidence type="ECO:0000313" key="17">
    <source>
        <dbReference type="EMBL" id="CAL8131613.1"/>
    </source>
</evidence>
<feature type="compositionally biased region" description="Basic residues" evidence="12">
    <location>
        <begin position="810"/>
        <end position="820"/>
    </location>
</feature>
<feature type="compositionally biased region" description="Low complexity" evidence="12">
    <location>
        <begin position="860"/>
        <end position="876"/>
    </location>
</feature>
<feature type="region of interest" description="Disordered" evidence="12">
    <location>
        <begin position="2297"/>
        <end position="2444"/>
    </location>
</feature>
<proteinExistence type="inferred from homology"/>
<evidence type="ECO:0000256" key="10">
    <source>
        <dbReference type="ARBA" id="ARBA00022833"/>
    </source>
</evidence>
<comment type="pathway">
    <text evidence="1">Protein modification; protein ubiquitination.</text>
</comment>
<feature type="compositionally biased region" description="Low complexity" evidence="12">
    <location>
        <begin position="103"/>
        <end position="118"/>
    </location>
</feature>
<evidence type="ECO:0000259" key="13">
    <source>
        <dbReference type="PROSITE" id="PS50053"/>
    </source>
</evidence>
<feature type="compositionally biased region" description="Low complexity" evidence="12">
    <location>
        <begin position="1504"/>
        <end position="1537"/>
    </location>
</feature>
<dbReference type="InterPro" id="IPR001841">
    <property type="entry name" value="Znf_RING"/>
</dbReference>
<dbReference type="InterPro" id="IPR029071">
    <property type="entry name" value="Ubiquitin-like_domsf"/>
</dbReference>
<feature type="region of interest" description="Disordered" evidence="12">
    <location>
        <begin position="1848"/>
        <end position="1867"/>
    </location>
</feature>
<dbReference type="Gene3D" id="3.10.20.90">
    <property type="entry name" value="Phosphatidylinositol 3-kinase Catalytic Subunit, Chain A, domain 1"/>
    <property type="match status" value="1"/>
</dbReference>
<comment type="similarity">
    <text evidence="2">Belongs to the RBR family.</text>
</comment>
<comment type="caution">
    <text evidence="17">The sequence shown here is derived from an EMBL/GenBank/DDBJ whole genome shotgun (WGS) entry which is preliminary data.</text>
</comment>
<evidence type="ECO:0000256" key="12">
    <source>
        <dbReference type="SAM" id="MobiDB-lite"/>
    </source>
</evidence>
<feature type="compositionally biased region" description="Polar residues" evidence="12">
    <location>
        <begin position="1319"/>
        <end position="1329"/>
    </location>
</feature>
<feature type="region of interest" description="Disordered" evidence="12">
    <location>
        <begin position="2905"/>
        <end position="2942"/>
    </location>
</feature>
<feature type="compositionally biased region" description="Basic residues" evidence="12">
    <location>
        <begin position="1"/>
        <end position="13"/>
    </location>
</feature>
<protein>
    <recommendedName>
        <fullName evidence="3">RanBP-type and C3HC4-type zinc finger-containing protein 1</fullName>
    </recommendedName>
</protein>